<accession>A0ABW5HN64</accession>
<evidence type="ECO:0000259" key="6">
    <source>
        <dbReference type="PROSITE" id="PS50850"/>
    </source>
</evidence>
<feature type="transmembrane region" description="Helical" evidence="5">
    <location>
        <begin position="150"/>
        <end position="171"/>
    </location>
</feature>
<evidence type="ECO:0000256" key="5">
    <source>
        <dbReference type="SAM" id="Phobius"/>
    </source>
</evidence>
<dbReference type="InterPro" id="IPR020846">
    <property type="entry name" value="MFS_dom"/>
</dbReference>
<name>A0ABW5HN64_9PSEU</name>
<dbReference type="RefSeq" id="WP_378313432.1">
    <property type="nucleotide sequence ID" value="NZ_JBHUKS010000037.1"/>
</dbReference>
<reference evidence="8" key="1">
    <citation type="journal article" date="2019" name="Int. J. Syst. Evol. Microbiol.">
        <title>The Global Catalogue of Microorganisms (GCM) 10K type strain sequencing project: providing services to taxonomists for standard genome sequencing and annotation.</title>
        <authorList>
            <consortium name="The Broad Institute Genomics Platform"/>
            <consortium name="The Broad Institute Genome Sequencing Center for Infectious Disease"/>
            <person name="Wu L."/>
            <person name="Ma J."/>
        </authorList>
    </citation>
    <scope>NUCLEOTIDE SEQUENCE [LARGE SCALE GENOMIC DNA]</scope>
    <source>
        <strain evidence="8">CGMCC 4.7641</strain>
    </source>
</reference>
<feature type="transmembrane region" description="Helical" evidence="5">
    <location>
        <begin position="230"/>
        <end position="255"/>
    </location>
</feature>
<sequence length="442" mass="46533">MARTEPRTGPASWGACRRRRYAWLVTFSLLLLMMLNWADKAVLGIAAVPIMRELRLSPAEFGLLGSAMFGTFVLAQVFGAPVVNRVSAKWALLVLCLLWSAAQLPVLLFATAPALWAGRLLLGLGEGPLAPVMLHGIYKWFPEKKRATPGAVASAGVTLGIVAFSPVLAWLTTAYGWRAAFAILAAAGMAWAAYWVFFGKEGPYDGMESAGQPAERGTVPYSRTILNPTWLLALGTSFFGYWTFTLAMSWGPAYFQTVLGFSGQEAGVLIALPSVWGTAAMIGLNALSQRLHGRGVPTRRSRAWLLGGGAIVSGSAVLAAVWVHSPTAAVALLTIGFGTAPALFPLSLLIVTELTTAARRGANLSLANAAQTSAGLFAPAVSGVLIGSTTSAARGYPSAFILAGALSLGMGVLCALFANQQRDRRRLGLETARVPAEPLSSI</sequence>
<feature type="transmembrane region" description="Helical" evidence="5">
    <location>
        <begin position="398"/>
        <end position="418"/>
    </location>
</feature>
<evidence type="ECO:0000313" key="8">
    <source>
        <dbReference type="Proteomes" id="UP001597483"/>
    </source>
</evidence>
<gene>
    <name evidence="7" type="ORF">ACFSVL_43215</name>
</gene>
<evidence type="ECO:0000313" key="7">
    <source>
        <dbReference type="EMBL" id="MFD2474279.1"/>
    </source>
</evidence>
<evidence type="ECO:0000256" key="2">
    <source>
        <dbReference type="ARBA" id="ARBA00022692"/>
    </source>
</evidence>
<keyword evidence="4 5" id="KW-0472">Membrane</keyword>
<dbReference type="PANTHER" id="PTHR11662">
    <property type="entry name" value="SOLUTE CARRIER FAMILY 17"/>
    <property type="match status" value="1"/>
</dbReference>
<comment type="caution">
    <text evidence="7">The sequence shown here is derived from an EMBL/GenBank/DDBJ whole genome shotgun (WGS) entry which is preliminary data.</text>
</comment>
<proteinExistence type="predicted"/>
<feature type="transmembrane region" description="Helical" evidence="5">
    <location>
        <begin position="90"/>
        <end position="110"/>
    </location>
</feature>
<feature type="transmembrane region" description="Helical" evidence="5">
    <location>
        <begin position="364"/>
        <end position="386"/>
    </location>
</feature>
<dbReference type="InterPro" id="IPR011701">
    <property type="entry name" value="MFS"/>
</dbReference>
<dbReference type="InterPro" id="IPR050382">
    <property type="entry name" value="MFS_Na/Anion_cotransporter"/>
</dbReference>
<dbReference type="EMBL" id="JBHUKS010000037">
    <property type="protein sequence ID" value="MFD2474279.1"/>
    <property type="molecule type" value="Genomic_DNA"/>
</dbReference>
<evidence type="ECO:0000256" key="3">
    <source>
        <dbReference type="ARBA" id="ARBA00022989"/>
    </source>
</evidence>
<keyword evidence="8" id="KW-1185">Reference proteome</keyword>
<protein>
    <submittedName>
        <fullName evidence="7">MFS transporter</fullName>
    </submittedName>
</protein>
<feature type="transmembrane region" description="Helical" evidence="5">
    <location>
        <begin position="21"/>
        <end position="38"/>
    </location>
</feature>
<dbReference type="Pfam" id="PF07690">
    <property type="entry name" value="MFS_1"/>
    <property type="match status" value="1"/>
</dbReference>
<evidence type="ECO:0000256" key="4">
    <source>
        <dbReference type="ARBA" id="ARBA00023136"/>
    </source>
</evidence>
<feature type="transmembrane region" description="Helical" evidence="5">
    <location>
        <begin position="116"/>
        <end position="138"/>
    </location>
</feature>
<feature type="domain" description="Major facilitator superfamily (MFS) profile" evidence="6">
    <location>
        <begin position="25"/>
        <end position="422"/>
    </location>
</feature>
<keyword evidence="2 5" id="KW-0812">Transmembrane</keyword>
<feature type="transmembrane region" description="Helical" evidence="5">
    <location>
        <begin position="303"/>
        <end position="323"/>
    </location>
</feature>
<dbReference type="SUPFAM" id="SSF103473">
    <property type="entry name" value="MFS general substrate transporter"/>
    <property type="match status" value="1"/>
</dbReference>
<dbReference type="PROSITE" id="PS50850">
    <property type="entry name" value="MFS"/>
    <property type="match status" value="1"/>
</dbReference>
<organism evidence="7 8">
    <name type="scientific">Amycolatopsis silviterrae</name>
    <dbReference type="NCBI Taxonomy" id="1656914"/>
    <lineage>
        <taxon>Bacteria</taxon>
        <taxon>Bacillati</taxon>
        <taxon>Actinomycetota</taxon>
        <taxon>Actinomycetes</taxon>
        <taxon>Pseudonocardiales</taxon>
        <taxon>Pseudonocardiaceae</taxon>
        <taxon>Amycolatopsis</taxon>
    </lineage>
</organism>
<feature type="transmembrane region" description="Helical" evidence="5">
    <location>
        <begin position="329"/>
        <end position="352"/>
    </location>
</feature>
<comment type="subcellular location">
    <subcellularLocation>
        <location evidence="1">Cell membrane</location>
        <topology evidence="1">Multi-pass membrane protein</topology>
    </subcellularLocation>
</comment>
<evidence type="ECO:0000256" key="1">
    <source>
        <dbReference type="ARBA" id="ARBA00004651"/>
    </source>
</evidence>
<feature type="transmembrane region" description="Helical" evidence="5">
    <location>
        <begin position="61"/>
        <end position="83"/>
    </location>
</feature>
<dbReference type="InterPro" id="IPR036259">
    <property type="entry name" value="MFS_trans_sf"/>
</dbReference>
<keyword evidence="3 5" id="KW-1133">Transmembrane helix</keyword>
<feature type="transmembrane region" description="Helical" evidence="5">
    <location>
        <begin position="267"/>
        <end position="287"/>
    </location>
</feature>
<feature type="transmembrane region" description="Helical" evidence="5">
    <location>
        <begin position="177"/>
        <end position="197"/>
    </location>
</feature>
<dbReference type="PANTHER" id="PTHR11662:SF450">
    <property type="entry name" value="BLR1003 PROTEIN"/>
    <property type="match status" value="1"/>
</dbReference>
<dbReference type="Proteomes" id="UP001597483">
    <property type="component" value="Unassembled WGS sequence"/>
</dbReference>
<dbReference type="Gene3D" id="1.20.1250.20">
    <property type="entry name" value="MFS general substrate transporter like domains"/>
    <property type="match status" value="2"/>
</dbReference>